<proteinExistence type="predicted"/>
<evidence type="ECO:0000313" key="2">
    <source>
        <dbReference type="EMBL" id="GAA4555373.1"/>
    </source>
</evidence>
<accession>A0ABP8S058</accession>
<evidence type="ECO:0000256" key="1">
    <source>
        <dbReference type="SAM" id="Phobius"/>
    </source>
</evidence>
<organism evidence="2 3">
    <name type="scientific">Pseudonocardia xishanensis</name>
    <dbReference type="NCBI Taxonomy" id="630995"/>
    <lineage>
        <taxon>Bacteria</taxon>
        <taxon>Bacillati</taxon>
        <taxon>Actinomycetota</taxon>
        <taxon>Actinomycetes</taxon>
        <taxon>Pseudonocardiales</taxon>
        <taxon>Pseudonocardiaceae</taxon>
        <taxon>Pseudonocardia</taxon>
    </lineage>
</organism>
<evidence type="ECO:0008006" key="4">
    <source>
        <dbReference type="Google" id="ProtNLM"/>
    </source>
</evidence>
<evidence type="ECO:0000313" key="3">
    <source>
        <dbReference type="Proteomes" id="UP001501598"/>
    </source>
</evidence>
<dbReference type="EMBL" id="BAABGT010000092">
    <property type="protein sequence ID" value="GAA4555373.1"/>
    <property type="molecule type" value="Genomic_DNA"/>
</dbReference>
<keyword evidence="1" id="KW-0812">Transmembrane</keyword>
<sequence>MTAANGHPTTMSSTTVILVIVVAVIALLALVAVAWSRSGKRRSERLRERFGPEYDHQLAETGDAAETDRILAEREKRHRSITLRELEPRERETFEHRWTDVQREFVDDPGRAVEHADNLVDELLSARGYPVDDASRRAEDVSVDHPEVVQRYREARRIGAAHREHGADTEDLRSAVTAYRELVQALLEGDSGRTSTSA</sequence>
<gene>
    <name evidence="2" type="ORF">GCM10023175_55470</name>
</gene>
<comment type="caution">
    <text evidence="2">The sequence shown here is derived from an EMBL/GenBank/DDBJ whole genome shotgun (WGS) entry which is preliminary data.</text>
</comment>
<keyword evidence="3" id="KW-1185">Reference proteome</keyword>
<keyword evidence="1" id="KW-0472">Membrane</keyword>
<keyword evidence="1" id="KW-1133">Transmembrane helix</keyword>
<feature type="transmembrane region" description="Helical" evidence="1">
    <location>
        <begin position="15"/>
        <end position="35"/>
    </location>
</feature>
<dbReference type="Proteomes" id="UP001501598">
    <property type="component" value="Unassembled WGS sequence"/>
</dbReference>
<protein>
    <recommendedName>
        <fullName evidence="4">Secreted protein</fullName>
    </recommendedName>
</protein>
<reference evidence="3" key="1">
    <citation type="journal article" date="2019" name="Int. J. Syst. Evol. Microbiol.">
        <title>The Global Catalogue of Microorganisms (GCM) 10K type strain sequencing project: providing services to taxonomists for standard genome sequencing and annotation.</title>
        <authorList>
            <consortium name="The Broad Institute Genomics Platform"/>
            <consortium name="The Broad Institute Genome Sequencing Center for Infectious Disease"/>
            <person name="Wu L."/>
            <person name="Ma J."/>
        </authorList>
    </citation>
    <scope>NUCLEOTIDE SEQUENCE [LARGE SCALE GENOMIC DNA]</scope>
    <source>
        <strain evidence="3">JCM 17906</strain>
    </source>
</reference>
<name>A0ABP8S058_9PSEU</name>